<dbReference type="PANTHER" id="PTHR43288">
    <property type="entry name" value="BIOTIN SYNTHASE-RELATED PROTEIN, RADICAL SAM SUPERFAMILY"/>
    <property type="match status" value="1"/>
</dbReference>
<dbReference type="InterPro" id="IPR058240">
    <property type="entry name" value="rSAM_sf"/>
</dbReference>
<comment type="caution">
    <text evidence="6">The sequence shown here is derived from an EMBL/GenBank/DDBJ whole genome shotgun (WGS) entry which is preliminary data.</text>
</comment>
<evidence type="ECO:0000259" key="5">
    <source>
        <dbReference type="SMART" id="SM00729"/>
    </source>
</evidence>
<dbReference type="SMART" id="SM00729">
    <property type="entry name" value="Elp3"/>
    <property type="match status" value="1"/>
</dbReference>
<dbReference type="InterPro" id="IPR013785">
    <property type="entry name" value="Aldolase_TIM"/>
</dbReference>
<accession>A0ABR7JS96</accession>
<evidence type="ECO:0000256" key="2">
    <source>
        <dbReference type="ARBA" id="ARBA00022723"/>
    </source>
</evidence>
<proteinExistence type="predicted"/>
<organism evidence="6 7">
    <name type="scientific">Romboutsia faecis</name>
    <dbReference type="NCBI Taxonomy" id="2764597"/>
    <lineage>
        <taxon>Bacteria</taxon>
        <taxon>Bacillati</taxon>
        <taxon>Bacillota</taxon>
        <taxon>Clostridia</taxon>
        <taxon>Peptostreptococcales</taxon>
        <taxon>Peptostreptococcaceae</taxon>
        <taxon>Romboutsia</taxon>
    </lineage>
</organism>
<dbReference type="SFLD" id="SFLDS00029">
    <property type="entry name" value="Radical_SAM"/>
    <property type="match status" value="1"/>
</dbReference>
<reference evidence="6 7" key="1">
    <citation type="submission" date="2020-08" db="EMBL/GenBank/DDBJ databases">
        <authorList>
            <person name="Liu C."/>
            <person name="Sun Q."/>
        </authorList>
    </citation>
    <scope>NUCLEOTIDE SEQUENCE [LARGE SCALE GENOMIC DNA]</scope>
    <source>
        <strain evidence="6 7">NSJ-18</strain>
    </source>
</reference>
<dbReference type="SUPFAM" id="SSF102114">
    <property type="entry name" value="Radical SAM enzymes"/>
    <property type="match status" value="1"/>
</dbReference>
<name>A0ABR7JS96_9FIRM</name>
<sequence>MCKESKLEEKIKYAYNKKIENFGREIIFSYPNETLAISTTENKCSLKCAHCNGHYLNNMVSIEEYEDKIKSRNINSFLLSGGCSFEGDVPINKHINTLKTLKEKGFKLNAHLGLMEAKDIESVCKYIDIVSFDLVFDKSTIEEVYKINKSREDYIKAYETIKNSTKVAPHICIGLKGGKIKGEYEIINYLAKDSPEILTFIVLIPTKNTEYENVKPPNLERVADLLCEARIKLPKTIINLGCMRPRGKYRQELDQIALDCGVNKIVLPSRSAKNKAIEMNLKVKESKECCVL</sequence>
<keyword evidence="3" id="KW-0408">Iron</keyword>
<evidence type="ECO:0000256" key="1">
    <source>
        <dbReference type="ARBA" id="ARBA00022691"/>
    </source>
</evidence>
<protein>
    <submittedName>
        <fullName evidence="6">Radical SAM protein</fullName>
    </submittedName>
</protein>
<gene>
    <name evidence="6" type="ORF">H8923_12010</name>
</gene>
<evidence type="ECO:0000256" key="3">
    <source>
        <dbReference type="ARBA" id="ARBA00023004"/>
    </source>
</evidence>
<keyword evidence="2" id="KW-0479">Metal-binding</keyword>
<dbReference type="SFLD" id="SFLDG01113">
    <property type="entry name" value="Uncharacterised_Radical_SAM_Su"/>
    <property type="match status" value="1"/>
</dbReference>
<dbReference type="RefSeq" id="WP_153971892.1">
    <property type="nucleotide sequence ID" value="NZ_JACRWE010000005.1"/>
</dbReference>
<feature type="domain" description="Elp3/MiaA/NifB-like radical SAM core" evidence="5">
    <location>
        <begin position="34"/>
        <end position="228"/>
    </location>
</feature>
<dbReference type="InterPro" id="IPR007197">
    <property type="entry name" value="rSAM"/>
</dbReference>
<dbReference type="Proteomes" id="UP000609849">
    <property type="component" value="Unassembled WGS sequence"/>
</dbReference>
<dbReference type="EMBL" id="JACRWE010000005">
    <property type="protein sequence ID" value="MBC5997491.1"/>
    <property type="molecule type" value="Genomic_DNA"/>
</dbReference>
<keyword evidence="1" id="KW-0949">S-adenosyl-L-methionine</keyword>
<dbReference type="PANTHER" id="PTHR43288:SF2">
    <property type="entry name" value="RADICAL SAM CORE DOMAIN-CONTAINING PROTEIN"/>
    <property type="match status" value="1"/>
</dbReference>
<evidence type="ECO:0000256" key="4">
    <source>
        <dbReference type="ARBA" id="ARBA00023014"/>
    </source>
</evidence>
<dbReference type="Gene3D" id="3.20.20.70">
    <property type="entry name" value="Aldolase class I"/>
    <property type="match status" value="1"/>
</dbReference>
<evidence type="ECO:0000313" key="7">
    <source>
        <dbReference type="Proteomes" id="UP000609849"/>
    </source>
</evidence>
<evidence type="ECO:0000313" key="6">
    <source>
        <dbReference type="EMBL" id="MBC5997491.1"/>
    </source>
</evidence>
<keyword evidence="4" id="KW-0411">Iron-sulfur</keyword>
<keyword evidence="7" id="KW-1185">Reference proteome</keyword>
<dbReference type="InterPro" id="IPR006638">
    <property type="entry name" value="Elp3/MiaA/NifB-like_rSAM"/>
</dbReference>